<evidence type="ECO:0000313" key="2">
    <source>
        <dbReference type="Proteomes" id="UP001595420"/>
    </source>
</evidence>
<accession>A0ABV7C3Y6</accession>
<organism evidence="1 2">
    <name type="scientific">Falsiroseomonas tokyonensis</name>
    <dbReference type="NCBI Taxonomy" id="430521"/>
    <lineage>
        <taxon>Bacteria</taxon>
        <taxon>Pseudomonadati</taxon>
        <taxon>Pseudomonadota</taxon>
        <taxon>Alphaproteobacteria</taxon>
        <taxon>Acetobacterales</taxon>
        <taxon>Roseomonadaceae</taxon>
        <taxon>Falsiroseomonas</taxon>
    </lineage>
</organism>
<reference evidence="2" key="1">
    <citation type="journal article" date="2019" name="Int. J. Syst. Evol. Microbiol.">
        <title>The Global Catalogue of Microorganisms (GCM) 10K type strain sequencing project: providing services to taxonomists for standard genome sequencing and annotation.</title>
        <authorList>
            <consortium name="The Broad Institute Genomics Platform"/>
            <consortium name="The Broad Institute Genome Sequencing Center for Infectious Disease"/>
            <person name="Wu L."/>
            <person name="Ma J."/>
        </authorList>
    </citation>
    <scope>NUCLEOTIDE SEQUENCE [LARGE SCALE GENOMIC DNA]</scope>
    <source>
        <strain evidence="2">CGMCC 1.16855</strain>
    </source>
</reference>
<dbReference type="RefSeq" id="WP_216839534.1">
    <property type="nucleotide sequence ID" value="NZ_JAFNJS010000009.1"/>
</dbReference>
<proteinExistence type="predicted"/>
<sequence length="208" mass="22595">MVLTWLRQRLRAAPSDDPRALDVFLERQAAFVTQKTVIDYCRVKAGRSERQTFADPDFQAALNHCRWQTFPAAVQDVAALAEAWLRPHAGGAEPRLAEALARIAADILARAEAPEAERAAIAAEAALLPARLAARQESPPATADRLPLAAEAPLLATLPIHPDQRIGETPAIRGALRFHIVATQQEMERAFDPAGLARNLAAVLLRSP</sequence>
<keyword evidence="2" id="KW-1185">Reference proteome</keyword>
<dbReference type="Proteomes" id="UP001595420">
    <property type="component" value="Unassembled WGS sequence"/>
</dbReference>
<name>A0ABV7C3Y6_9PROT</name>
<evidence type="ECO:0000313" key="1">
    <source>
        <dbReference type="EMBL" id="MFC3003100.1"/>
    </source>
</evidence>
<dbReference type="EMBL" id="JBHRSB010000009">
    <property type="protein sequence ID" value="MFC3003100.1"/>
    <property type="molecule type" value="Genomic_DNA"/>
</dbReference>
<gene>
    <name evidence="1" type="ORF">ACFOD3_24615</name>
</gene>
<comment type="caution">
    <text evidence="1">The sequence shown here is derived from an EMBL/GenBank/DDBJ whole genome shotgun (WGS) entry which is preliminary data.</text>
</comment>
<protein>
    <submittedName>
        <fullName evidence="1">Uncharacterized protein</fullName>
    </submittedName>
</protein>